<dbReference type="PANTHER" id="PTHR19443:SF18">
    <property type="entry name" value="HEXOKINASE-LIKE 2 PROTEIN-RELATED"/>
    <property type="match status" value="1"/>
</dbReference>
<keyword evidence="13" id="KW-1185">Reference proteome</keyword>
<evidence type="ECO:0000313" key="12">
    <source>
        <dbReference type="EMBL" id="KAJ8441036.1"/>
    </source>
</evidence>
<evidence type="ECO:0000256" key="4">
    <source>
        <dbReference type="ARBA" id="ARBA00022679"/>
    </source>
</evidence>
<dbReference type="Gene3D" id="3.40.367.20">
    <property type="match status" value="1"/>
</dbReference>
<comment type="similarity">
    <text evidence="3 9">Belongs to the hexokinase family.</text>
</comment>
<dbReference type="InterPro" id="IPR043129">
    <property type="entry name" value="ATPase_NBD"/>
</dbReference>
<dbReference type="Pfam" id="PF00349">
    <property type="entry name" value="Hexokinase_1"/>
    <property type="match status" value="1"/>
</dbReference>
<dbReference type="Gene3D" id="3.30.420.40">
    <property type="match status" value="1"/>
</dbReference>
<comment type="pathway">
    <text evidence="1">Carbohydrate degradation.</text>
</comment>
<evidence type="ECO:0000256" key="7">
    <source>
        <dbReference type="ARBA" id="ARBA00022840"/>
    </source>
</evidence>
<comment type="caution">
    <text evidence="12">The sequence shown here is derived from an EMBL/GenBank/DDBJ whole genome shotgun (WGS) entry which is preliminary data.</text>
</comment>
<organism evidence="12 13">
    <name type="scientific">Carnegiea gigantea</name>
    <dbReference type="NCBI Taxonomy" id="171969"/>
    <lineage>
        <taxon>Eukaryota</taxon>
        <taxon>Viridiplantae</taxon>
        <taxon>Streptophyta</taxon>
        <taxon>Embryophyta</taxon>
        <taxon>Tracheophyta</taxon>
        <taxon>Spermatophyta</taxon>
        <taxon>Magnoliopsida</taxon>
        <taxon>eudicotyledons</taxon>
        <taxon>Gunneridae</taxon>
        <taxon>Pentapetalae</taxon>
        <taxon>Caryophyllales</taxon>
        <taxon>Cactineae</taxon>
        <taxon>Cactaceae</taxon>
        <taxon>Cactoideae</taxon>
        <taxon>Echinocereeae</taxon>
        <taxon>Carnegiea</taxon>
    </lineage>
</organism>
<keyword evidence="8 9" id="KW-0324">Glycolysis</keyword>
<evidence type="ECO:0000256" key="2">
    <source>
        <dbReference type="ARBA" id="ARBA00005028"/>
    </source>
</evidence>
<dbReference type="GO" id="GO:0005524">
    <property type="term" value="F:ATP binding"/>
    <property type="evidence" value="ECO:0007669"/>
    <property type="project" value="UniProtKB-UniRule"/>
</dbReference>
<dbReference type="PANTHER" id="PTHR19443">
    <property type="entry name" value="HEXOKINASE"/>
    <property type="match status" value="1"/>
</dbReference>
<accession>A0A9Q1KDT9</accession>
<protein>
    <recommendedName>
        <fullName evidence="9">Phosphotransferase</fullName>
        <ecNumber evidence="9">2.7.1.-</ecNumber>
    </recommendedName>
</protein>
<dbReference type="Proteomes" id="UP001153076">
    <property type="component" value="Unassembled WGS sequence"/>
</dbReference>
<dbReference type="InterPro" id="IPR022672">
    <property type="entry name" value="Hexokinase_N"/>
</dbReference>
<feature type="domain" description="Hexokinase N-terminal" evidence="10">
    <location>
        <begin position="45"/>
        <end position="256"/>
    </location>
</feature>
<evidence type="ECO:0000256" key="5">
    <source>
        <dbReference type="ARBA" id="ARBA00022741"/>
    </source>
</evidence>
<dbReference type="Pfam" id="PF03727">
    <property type="entry name" value="Hexokinase_2"/>
    <property type="match status" value="1"/>
</dbReference>
<keyword evidence="4 9" id="KW-0808">Transferase</keyword>
<dbReference type="GO" id="GO:0006096">
    <property type="term" value="P:glycolytic process"/>
    <property type="evidence" value="ECO:0007669"/>
    <property type="project" value="UniProtKB-KW"/>
</dbReference>
<evidence type="ECO:0000259" key="11">
    <source>
        <dbReference type="Pfam" id="PF03727"/>
    </source>
</evidence>
<dbReference type="GO" id="GO:0005739">
    <property type="term" value="C:mitochondrion"/>
    <property type="evidence" value="ECO:0007669"/>
    <property type="project" value="TreeGrafter"/>
</dbReference>
<evidence type="ECO:0000256" key="9">
    <source>
        <dbReference type="RuleBase" id="RU362007"/>
    </source>
</evidence>
<feature type="domain" description="Hexokinase C-terminal" evidence="11">
    <location>
        <begin position="264"/>
        <end position="494"/>
    </location>
</feature>
<sequence>MRKELVVVGAVTGAALLAAAVAVVMVVRDRKQRNERRRKRSLRSLRKFARDCATPVPKLWSIAGDLASSLVYHDASHSSSDTDSPLRLVVSYAHPLPTGDASKIEEKGWYYGVNLRGKALLILSAQLRGKREPISHLNRDLVSVPSAIMAATPQELCNFIASTLSTFINRHGGYEKDSEQHDEKRILGFTFTYPPDQREASLSPNTAFKWKTFAFDDKEAKEMVEEMNKALERHGLSMRVFSLVDDTVGDLASGRYYSDDAIAAINLGTGTNAAYVEQGKAVSSSYKSEELVVNVDWGDFKSSHLPLTEYDECLDIESSNPGCRTFEKLISGMYLGEIVRKVLLKMAQESSLFGAKVPPKLSCPNLLRPMDVAAMHQDTSEEREVIEDKLRDIFGIMESTPTARELVGEVCDIAAERGARLAGAGIVGIMKKLNRIKDKKSVVLVQGGLYEHYRVYRNYVHSSVWEMLGNELSDNVIIQPCHGGSGAGSLFLAATHESRMRHE</sequence>
<evidence type="ECO:0000256" key="1">
    <source>
        <dbReference type="ARBA" id="ARBA00004921"/>
    </source>
</evidence>
<dbReference type="SUPFAM" id="SSF53067">
    <property type="entry name" value="Actin-like ATPase domain"/>
    <property type="match status" value="2"/>
</dbReference>
<dbReference type="PROSITE" id="PS51748">
    <property type="entry name" value="HEXOKINASE_2"/>
    <property type="match status" value="1"/>
</dbReference>
<keyword evidence="5 9" id="KW-0547">Nucleotide-binding</keyword>
<proteinExistence type="inferred from homology"/>
<dbReference type="PRINTS" id="PR00475">
    <property type="entry name" value="HEXOKINASE"/>
</dbReference>
<dbReference type="GO" id="GO:0001678">
    <property type="term" value="P:intracellular glucose homeostasis"/>
    <property type="evidence" value="ECO:0007669"/>
    <property type="project" value="InterPro"/>
</dbReference>
<evidence type="ECO:0000256" key="3">
    <source>
        <dbReference type="ARBA" id="ARBA00009225"/>
    </source>
</evidence>
<evidence type="ECO:0000313" key="13">
    <source>
        <dbReference type="Proteomes" id="UP001153076"/>
    </source>
</evidence>
<dbReference type="GO" id="GO:0005536">
    <property type="term" value="F:D-glucose binding"/>
    <property type="evidence" value="ECO:0007669"/>
    <property type="project" value="InterPro"/>
</dbReference>
<dbReference type="EMBL" id="JAKOGI010000177">
    <property type="protein sequence ID" value="KAJ8441036.1"/>
    <property type="molecule type" value="Genomic_DNA"/>
</dbReference>
<evidence type="ECO:0000259" key="10">
    <source>
        <dbReference type="Pfam" id="PF00349"/>
    </source>
</evidence>
<keyword evidence="7 9" id="KW-0067">ATP-binding</keyword>
<keyword evidence="6 9" id="KW-0418">Kinase</keyword>
<dbReference type="GO" id="GO:0004396">
    <property type="term" value="F:hexokinase activity"/>
    <property type="evidence" value="ECO:0007669"/>
    <property type="project" value="UniProtKB-UniRule"/>
</dbReference>
<dbReference type="InterPro" id="IPR022673">
    <property type="entry name" value="Hexokinase_C"/>
</dbReference>
<comment type="pathway">
    <text evidence="2">Carbohydrate metabolism; hexose metabolism.</text>
</comment>
<evidence type="ECO:0000256" key="8">
    <source>
        <dbReference type="ARBA" id="ARBA00023152"/>
    </source>
</evidence>
<dbReference type="InterPro" id="IPR001312">
    <property type="entry name" value="Hexokinase"/>
</dbReference>
<dbReference type="EC" id="2.7.1.-" evidence="9"/>
<dbReference type="GO" id="GO:0005829">
    <property type="term" value="C:cytosol"/>
    <property type="evidence" value="ECO:0007669"/>
    <property type="project" value="TreeGrafter"/>
</dbReference>
<dbReference type="OrthoDB" id="419537at2759"/>
<name>A0A9Q1KDT9_9CARY</name>
<reference evidence="12" key="1">
    <citation type="submission" date="2022-04" db="EMBL/GenBank/DDBJ databases">
        <title>Carnegiea gigantea Genome sequencing and assembly v2.</title>
        <authorList>
            <person name="Copetti D."/>
            <person name="Sanderson M.J."/>
            <person name="Burquez A."/>
            <person name="Wojciechowski M.F."/>
        </authorList>
    </citation>
    <scope>NUCLEOTIDE SEQUENCE</scope>
    <source>
        <strain evidence="12">SGP5-SGP5p</strain>
        <tissue evidence="12">Aerial part</tissue>
    </source>
</reference>
<gene>
    <name evidence="12" type="ORF">Cgig2_020327</name>
</gene>
<evidence type="ECO:0000256" key="6">
    <source>
        <dbReference type="ARBA" id="ARBA00022777"/>
    </source>
</evidence>
<dbReference type="AlphaFoldDB" id="A0A9Q1KDT9"/>